<accession>A0AAD5Q1C8</accession>
<evidence type="ECO:0000313" key="2">
    <source>
        <dbReference type="Proteomes" id="UP000820818"/>
    </source>
</evidence>
<comment type="caution">
    <text evidence="1">The sequence shown here is derived from an EMBL/GenBank/DDBJ whole genome shotgun (WGS) entry which is preliminary data.</text>
</comment>
<gene>
    <name evidence="1" type="ORF">GHT06_007707</name>
</gene>
<organism evidence="1 2">
    <name type="scientific">Daphnia sinensis</name>
    <dbReference type="NCBI Taxonomy" id="1820382"/>
    <lineage>
        <taxon>Eukaryota</taxon>
        <taxon>Metazoa</taxon>
        <taxon>Ecdysozoa</taxon>
        <taxon>Arthropoda</taxon>
        <taxon>Crustacea</taxon>
        <taxon>Branchiopoda</taxon>
        <taxon>Diplostraca</taxon>
        <taxon>Cladocera</taxon>
        <taxon>Anomopoda</taxon>
        <taxon>Daphniidae</taxon>
        <taxon>Daphnia</taxon>
        <taxon>Daphnia similis group</taxon>
    </lineage>
</organism>
<name>A0AAD5Q1C8_9CRUS</name>
<dbReference type="EMBL" id="WJBH02000001">
    <property type="protein sequence ID" value="KAI9563969.1"/>
    <property type="molecule type" value="Genomic_DNA"/>
</dbReference>
<proteinExistence type="predicted"/>
<sequence length="75" mass="8600">MDEKKKKGGISMKDTFYIIALSFVFPCSSQCNKICIPLRRQTVETAATPFRRFFLMVMTDRPGRSSLLIYPSFAL</sequence>
<evidence type="ECO:0000313" key="1">
    <source>
        <dbReference type="EMBL" id="KAI9563969.1"/>
    </source>
</evidence>
<reference evidence="1 2" key="1">
    <citation type="submission" date="2022-05" db="EMBL/GenBank/DDBJ databases">
        <title>A multi-omics perspective on studying reproductive biology in Daphnia sinensis.</title>
        <authorList>
            <person name="Jia J."/>
        </authorList>
    </citation>
    <scope>NUCLEOTIDE SEQUENCE [LARGE SCALE GENOMIC DNA]</scope>
    <source>
        <strain evidence="1 2">WSL</strain>
    </source>
</reference>
<protein>
    <submittedName>
        <fullName evidence="1">Uncharacterized protein</fullName>
    </submittedName>
</protein>
<keyword evidence="2" id="KW-1185">Reference proteome</keyword>
<dbReference type="Proteomes" id="UP000820818">
    <property type="component" value="Linkage Group LG1"/>
</dbReference>
<dbReference type="AlphaFoldDB" id="A0AAD5Q1C8"/>